<feature type="transmembrane region" description="Helical" evidence="1">
    <location>
        <begin position="181"/>
        <end position="200"/>
    </location>
</feature>
<protein>
    <submittedName>
        <fullName evidence="2">Uncharacterized protein</fullName>
    </submittedName>
</protein>
<evidence type="ECO:0000313" key="3">
    <source>
        <dbReference type="Proteomes" id="UP001305414"/>
    </source>
</evidence>
<keyword evidence="1" id="KW-0812">Transmembrane</keyword>
<accession>A0AAN7UQV2</accession>
<name>A0AAN7UQV2_9PEZI</name>
<evidence type="ECO:0000256" key="1">
    <source>
        <dbReference type="SAM" id="Phobius"/>
    </source>
</evidence>
<feature type="transmembrane region" description="Helical" evidence="1">
    <location>
        <begin position="144"/>
        <end position="161"/>
    </location>
</feature>
<organism evidence="2 3">
    <name type="scientific">Xylaria bambusicola</name>
    <dbReference type="NCBI Taxonomy" id="326684"/>
    <lineage>
        <taxon>Eukaryota</taxon>
        <taxon>Fungi</taxon>
        <taxon>Dikarya</taxon>
        <taxon>Ascomycota</taxon>
        <taxon>Pezizomycotina</taxon>
        <taxon>Sordariomycetes</taxon>
        <taxon>Xylariomycetidae</taxon>
        <taxon>Xylariales</taxon>
        <taxon>Xylariaceae</taxon>
        <taxon>Xylaria</taxon>
    </lineage>
</organism>
<dbReference type="AlphaFoldDB" id="A0AAN7UQV2"/>
<sequence>MCVADMPTQVTKLPDKCTTDACEVDSRGYCKVRRAVDRTCFCHNISYDSCGGLCQIFETRIDYIKWLHGLCGKWTMKPSKSSDVANHTRVAPIRAVETCPSNEWKFGSLALVNLSVLLAAFLSMRTRIHRLACCFSWHICPRSWVFKGVVIASLQLLANWFNMFLVQKSPGYENVPLVQSILFWCTMPRPTWVLILLVSVKSLESTDVSSLLSFLFAETILQFLSSYYMIMTVNYGRRHNFYFGGLERVERGEPAIVMYAGALVWLAATPWISGSEAMPLKRGERRRNVYGTFSGKGINTRASHEGSVALYGVVAITLLLWIAQWFFWGGFLGLSLEEFCPPKLGVLTAVWVAISFACITLGATALDQST</sequence>
<keyword evidence="3" id="KW-1185">Reference proteome</keyword>
<evidence type="ECO:0000313" key="2">
    <source>
        <dbReference type="EMBL" id="KAK5637290.1"/>
    </source>
</evidence>
<keyword evidence="1" id="KW-0472">Membrane</keyword>
<feature type="transmembrane region" description="Helical" evidence="1">
    <location>
        <begin position="212"/>
        <end position="236"/>
    </location>
</feature>
<feature type="transmembrane region" description="Helical" evidence="1">
    <location>
        <begin position="104"/>
        <end position="123"/>
    </location>
</feature>
<comment type="caution">
    <text evidence="2">The sequence shown here is derived from an EMBL/GenBank/DDBJ whole genome shotgun (WGS) entry which is preliminary data.</text>
</comment>
<proteinExistence type="predicted"/>
<gene>
    <name evidence="2" type="ORF">RRF57_013002</name>
</gene>
<feature type="transmembrane region" description="Helical" evidence="1">
    <location>
        <begin position="256"/>
        <end position="278"/>
    </location>
</feature>
<reference evidence="2 3" key="1">
    <citation type="submission" date="2023-10" db="EMBL/GenBank/DDBJ databases">
        <title>Draft genome sequence of Xylaria bambusicola isolate GMP-LS, the root and basal stem rot pathogen of sugarcane in Indonesia.</title>
        <authorList>
            <person name="Selvaraj P."/>
            <person name="Muralishankar V."/>
            <person name="Muruganantham S."/>
            <person name="Sp S."/>
            <person name="Haryani S."/>
            <person name="Lau K.J.X."/>
            <person name="Naqvi N.I."/>
        </authorList>
    </citation>
    <scope>NUCLEOTIDE SEQUENCE [LARGE SCALE GENOMIC DNA]</scope>
    <source>
        <strain evidence="2">GMP-LS</strain>
    </source>
</reference>
<dbReference type="Proteomes" id="UP001305414">
    <property type="component" value="Unassembled WGS sequence"/>
</dbReference>
<feature type="transmembrane region" description="Helical" evidence="1">
    <location>
        <begin position="308"/>
        <end position="328"/>
    </location>
</feature>
<feature type="transmembrane region" description="Helical" evidence="1">
    <location>
        <begin position="348"/>
        <end position="366"/>
    </location>
</feature>
<dbReference type="EMBL" id="JAWHQM010000106">
    <property type="protein sequence ID" value="KAK5637290.1"/>
    <property type="molecule type" value="Genomic_DNA"/>
</dbReference>
<keyword evidence="1" id="KW-1133">Transmembrane helix</keyword>